<reference evidence="2" key="1">
    <citation type="submission" date="2022-11" db="EMBL/GenBank/DDBJ databases">
        <authorList>
            <person name="Petersen C."/>
        </authorList>
    </citation>
    <scope>NUCLEOTIDE SEQUENCE</scope>
    <source>
        <strain evidence="2">IBT 26290</strain>
    </source>
</reference>
<comment type="caution">
    <text evidence="2">The sequence shown here is derived from an EMBL/GenBank/DDBJ whole genome shotgun (WGS) entry which is preliminary data.</text>
</comment>
<name>A0A9W9IEY6_9EURO</name>
<organism evidence="2 3">
    <name type="scientific">Penicillium canariense</name>
    <dbReference type="NCBI Taxonomy" id="189055"/>
    <lineage>
        <taxon>Eukaryota</taxon>
        <taxon>Fungi</taxon>
        <taxon>Dikarya</taxon>
        <taxon>Ascomycota</taxon>
        <taxon>Pezizomycotina</taxon>
        <taxon>Eurotiomycetes</taxon>
        <taxon>Eurotiomycetidae</taxon>
        <taxon>Eurotiales</taxon>
        <taxon>Aspergillaceae</taxon>
        <taxon>Penicillium</taxon>
    </lineage>
</organism>
<dbReference type="GeneID" id="81422370"/>
<accession>A0A9W9IEY6</accession>
<feature type="chain" id="PRO_5040912883" evidence="1">
    <location>
        <begin position="19"/>
        <end position="74"/>
    </location>
</feature>
<feature type="signal peptide" evidence="1">
    <location>
        <begin position="1"/>
        <end position="18"/>
    </location>
</feature>
<evidence type="ECO:0000256" key="1">
    <source>
        <dbReference type="SAM" id="SignalP"/>
    </source>
</evidence>
<dbReference type="EMBL" id="JAPQKN010000001">
    <property type="protein sequence ID" value="KAJ5175192.1"/>
    <property type="molecule type" value="Genomic_DNA"/>
</dbReference>
<evidence type="ECO:0000313" key="2">
    <source>
        <dbReference type="EMBL" id="KAJ5175192.1"/>
    </source>
</evidence>
<evidence type="ECO:0000313" key="3">
    <source>
        <dbReference type="Proteomes" id="UP001149163"/>
    </source>
</evidence>
<keyword evidence="1" id="KW-0732">Signal</keyword>
<proteinExistence type="predicted"/>
<dbReference type="RefSeq" id="XP_056546800.1">
    <property type="nucleotide sequence ID" value="XM_056683194.1"/>
</dbReference>
<keyword evidence="3" id="KW-1185">Reference proteome</keyword>
<reference evidence="2" key="2">
    <citation type="journal article" date="2023" name="IMA Fungus">
        <title>Comparative genomic study of the Penicillium genus elucidates a diverse pangenome and 15 lateral gene transfer events.</title>
        <authorList>
            <person name="Petersen C."/>
            <person name="Sorensen T."/>
            <person name="Nielsen M.R."/>
            <person name="Sondergaard T.E."/>
            <person name="Sorensen J.L."/>
            <person name="Fitzpatrick D.A."/>
            <person name="Frisvad J.C."/>
            <person name="Nielsen K.L."/>
        </authorList>
    </citation>
    <scope>NUCLEOTIDE SEQUENCE</scope>
    <source>
        <strain evidence="2">IBT 26290</strain>
    </source>
</reference>
<sequence>MGFHLLAFDLAAFHLLKCLPYGLPSHDSVQQPIKKSHQESTLALFTEMEDNDFGAASSARAWTTGTCVGAYPLG</sequence>
<protein>
    <submittedName>
        <fullName evidence="2">Uncharacterized protein</fullName>
    </submittedName>
</protein>
<gene>
    <name evidence="2" type="ORF">N7482_001069</name>
</gene>
<dbReference type="Proteomes" id="UP001149163">
    <property type="component" value="Unassembled WGS sequence"/>
</dbReference>
<dbReference type="AlphaFoldDB" id="A0A9W9IEY6"/>